<keyword evidence="3" id="KW-1185">Reference proteome</keyword>
<accession>A0ABM7Q0T3</accession>
<evidence type="ECO:0000256" key="1">
    <source>
        <dbReference type="SAM" id="MobiDB-lite"/>
    </source>
</evidence>
<evidence type="ECO:0000313" key="2">
    <source>
        <dbReference type="EMBL" id="BCT78184.1"/>
    </source>
</evidence>
<evidence type="ECO:0008006" key="4">
    <source>
        <dbReference type="Google" id="ProtNLM"/>
    </source>
</evidence>
<dbReference type="RefSeq" id="WP_229230816.1">
    <property type="nucleotide sequence ID" value="NZ_AP024525.1"/>
</dbReference>
<dbReference type="EMBL" id="AP024525">
    <property type="protein sequence ID" value="BCT78184.1"/>
    <property type="molecule type" value="Genomic_DNA"/>
</dbReference>
<sequence length="81" mass="8845">MRFIRSPLSDGDASASVFPEGDDRAEPGLGEHAPSTDKFPFSDLEKVHRCAVIFGEGRAGQYDHDEVRDALADLLARIDAE</sequence>
<dbReference type="Proteomes" id="UP001319861">
    <property type="component" value="Chromosome"/>
</dbReference>
<name>A0ABM7Q0T3_SINCY</name>
<proteinExistence type="predicted"/>
<evidence type="ECO:0000313" key="3">
    <source>
        <dbReference type="Proteomes" id="UP001319861"/>
    </source>
</evidence>
<reference evidence="2 3" key="1">
    <citation type="journal article" date="2021" name="J. Biosci. Bioeng.">
        <title>Identification and characterization of a chc gene cluster responsible for the aromatization pathway of cyclohexanecarboxylate degradation in Sinomonas cyclohexanicum ATCC 51369.</title>
        <authorList>
            <person name="Yamamoto T."/>
            <person name="Hasegawa Y."/>
            <person name="Lau P.C.K."/>
            <person name="Iwaki H."/>
        </authorList>
    </citation>
    <scope>NUCLEOTIDE SEQUENCE [LARGE SCALE GENOMIC DNA]</scope>
    <source>
        <strain evidence="2 3">ATCC 51369</strain>
    </source>
</reference>
<organism evidence="2 3">
    <name type="scientific">Sinomonas cyclohexanicum</name>
    <name type="common">Corynebacterium cyclohexanicum</name>
    <dbReference type="NCBI Taxonomy" id="322009"/>
    <lineage>
        <taxon>Bacteria</taxon>
        <taxon>Bacillati</taxon>
        <taxon>Actinomycetota</taxon>
        <taxon>Actinomycetes</taxon>
        <taxon>Micrococcales</taxon>
        <taxon>Micrococcaceae</taxon>
        <taxon>Sinomonas</taxon>
    </lineage>
</organism>
<protein>
    <recommendedName>
        <fullName evidence="4">DivIVA domain-containing protein</fullName>
    </recommendedName>
</protein>
<gene>
    <name evidence="2" type="ORF">SCMU_40260</name>
</gene>
<feature type="region of interest" description="Disordered" evidence="1">
    <location>
        <begin position="1"/>
        <end position="38"/>
    </location>
</feature>